<dbReference type="InterPro" id="IPR036291">
    <property type="entry name" value="NAD(P)-bd_dom_sf"/>
</dbReference>
<dbReference type="PANTHER" id="PTHR24320:SF148">
    <property type="entry name" value="NAD(P)-BINDING ROSSMANN-FOLD SUPERFAMILY PROTEIN"/>
    <property type="match status" value="1"/>
</dbReference>
<organism evidence="3 4">
    <name type="scientific">Jiangella anatolica</name>
    <dbReference type="NCBI Taxonomy" id="2670374"/>
    <lineage>
        <taxon>Bacteria</taxon>
        <taxon>Bacillati</taxon>
        <taxon>Actinomycetota</taxon>
        <taxon>Actinomycetes</taxon>
        <taxon>Jiangellales</taxon>
        <taxon>Jiangellaceae</taxon>
        <taxon>Jiangella</taxon>
    </lineage>
</organism>
<dbReference type="Gene3D" id="3.40.50.720">
    <property type="entry name" value="NAD(P)-binding Rossmann-like Domain"/>
    <property type="match status" value="1"/>
</dbReference>
<dbReference type="Pfam" id="PF00106">
    <property type="entry name" value="adh_short"/>
    <property type="match status" value="1"/>
</dbReference>
<dbReference type="GO" id="GO:0016491">
    <property type="term" value="F:oxidoreductase activity"/>
    <property type="evidence" value="ECO:0007669"/>
    <property type="project" value="UniProtKB-KW"/>
</dbReference>
<proteinExistence type="inferred from homology"/>
<dbReference type="InterPro" id="IPR002347">
    <property type="entry name" value="SDR_fam"/>
</dbReference>
<dbReference type="NCBIfam" id="NF004513">
    <property type="entry name" value="PRK05854.1"/>
    <property type="match status" value="1"/>
</dbReference>
<dbReference type="RefSeq" id="WP_111252974.1">
    <property type="nucleotide sequence ID" value="NZ_POTW01000003.1"/>
</dbReference>
<gene>
    <name evidence="3" type="ORF">C1I92_01970</name>
</gene>
<dbReference type="PANTHER" id="PTHR24320">
    <property type="entry name" value="RETINOL DEHYDROGENASE"/>
    <property type="match status" value="1"/>
</dbReference>
<keyword evidence="4" id="KW-1185">Reference proteome</keyword>
<dbReference type="SUPFAM" id="SSF51735">
    <property type="entry name" value="NAD(P)-binding Rossmann-fold domains"/>
    <property type="match status" value="1"/>
</dbReference>
<comment type="caution">
    <text evidence="3">The sequence shown here is derived from an EMBL/GenBank/DDBJ whole genome shotgun (WGS) entry which is preliminary data.</text>
</comment>
<accession>A0A2W2BJV1</accession>
<keyword evidence="2" id="KW-0560">Oxidoreductase</keyword>
<sequence length="311" mass="32983">MARTIDIDIPDQTGRLAVVTGASDGIGFVIATRLAAAGAEVIMPVRNPAKGADAADRIRGLVPGATIVTRALDLSSLESVAGLADHLVGDGRPIHLLVNNAGVMTPPSRQLTKDGFELQFGTNHLGHFALTLGLLPLLRQGRARVTHQTSVAARSGAINWGDLNWERGYDAMKAYRQSKIAVGLFARELDQRSAVAGWGVTSNLSHPGVSPTNLLSAQPGMGRQKDTGSVRMIRVLSRLGLAGTPDTAALPALLAATGPAARGSEFYGPRRRGDMSGPPARRDLWEPLRSMDDARRLWEVSEGLVGVRFPV</sequence>
<dbReference type="EMBL" id="POTW01000003">
    <property type="protein sequence ID" value="PZF86282.1"/>
    <property type="molecule type" value="Genomic_DNA"/>
</dbReference>
<dbReference type="Proteomes" id="UP000248764">
    <property type="component" value="Unassembled WGS sequence"/>
</dbReference>
<protein>
    <submittedName>
        <fullName evidence="3">Short chain dehydrogenase</fullName>
    </submittedName>
</protein>
<evidence type="ECO:0000256" key="2">
    <source>
        <dbReference type="ARBA" id="ARBA00023002"/>
    </source>
</evidence>
<comment type="similarity">
    <text evidence="1">Belongs to the short-chain dehydrogenases/reductases (SDR) family.</text>
</comment>
<evidence type="ECO:0000313" key="4">
    <source>
        <dbReference type="Proteomes" id="UP000248764"/>
    </source>
</evidence>
<evidence type="ECO:0000256" key="1">
    <source>
        <dbReference type="ARBA" id="ARBA00006484"/>
    </source>
</evidence>
<evidence type="ECO:0000313" key="3">
    <source>
        <dbReference type="EMBL" id="PZF86282.1"/>
    </source>
</evidence>
<dbReference type="AlphaFoldDB" id="A0A2W2BJV1"/>
<dbReference type="NCBIfam" id="NF004846">
    <property type="entry name" value="PRK06197.1"/>
    <property type="match status" value="1"/>
</dbReference>
<reference evidence="3 4" key="1">
    <citation type="submission" date="2018-01" db="EMBL/GenBank/DDBJ databases">
        <title>Draft genome sequence of Jiangella sp. GTF31.</title>
        <authorList>
            <person name="Sahin N."/>
            <person name="Ay H."/>
            <person name="Saygin H."/>
        </authorList>
    </citation>
    <scope>NUCLEOTIDE SEQUENCE [LARGE SCALE GENOMIC DNA]</scope>
    <source>
        <strain evidence="3 4">GTF31</strain>
    </source>
</reference>
<dbReference type="PRINTS" id="PR00081">
    <property type="entry name" value="GDHRDH"/>
</dbReference>
<name>A0A2W2BJV1_9ACTN</name>